<dbReference type="AlphaFoldDB" id="A0A6A6PKX5"/>
<accession>A0A6A6PKX5</accession>
<evidence type="ECO:0000313" key="3">
    <source>
        <dbReference type="Proteomes" id="UP000799767"/>
    </source>
</evidence>
<feature type="region of interest" description="Disordered" evidence="1">
    <location>
        <begin position="179"/>
        <end position="205"/>
    </location>
</feature>
<keyword evidence="3" id="KW-1185">Reference proteome</keyword>
<reference evidence="2" key="1">
    <citation type="journal article" date="2020" name="Stud. Mycol.">
        <title>101 Dothideomycetes genomes: a test case for predicting lifestyles and emergence of pathogens.</title>
        <authorList>
            <person name="Haridas S."/>
            <person name="Albert R."/>
            <person name="Binder M."/>
            <person name="Bloem J."/>
            <person name="Labutti K."/>
            <person name="Salamov A."/>
            <person name="Andreopoulos B."/>
            <person name="Baker S."/>
            <person name="Barry K."/>
            <person name="Bills G."/>
            <person name="Bluhm B."/>
            <person name="Cannon C."/>
            <person name="Castanera R."/>
            <person name="Culley D."/>
            <person name="Daum C."/>
            <person name="Ezra D."/>
            <person name="Gonzalez J."/>
            <person name="Henrissat B."/>
            <person name="Kuo A."/>
            <person name="Liang C."/>
            <person name="Lipzen A."/>
            <person name="Lutzoni F."/>
            <person name="Magnuson J."/>
            <person name="Mondo S."/>
            <person name="Nolan M."/>
            <person name="Ohm R."/>
            <person name="Pangilinan J."/>
            <person name="Park H.-J."/>
            <person name="Ramirez L."/>
            <person name="Alfaro M."/>
            <person name="Sun H."/>
            <person name="Tritt A."/>
            <person name="Yoshinaga Y."/>
            <person name="Zwiers L.-H."/>
            <person name="Turgeon B."/>
            <person name="Goodwin S."/>
            <person name="Spatafora J."/>
            <person name="Crous P."/>
            <person name="Grigoriev I."/>
        </authorList>
    </citation>
    <scope>NUCLEOTIDE SEQUENCE</scope>
    <source>
        <strain evidence="2">CBS 113389</strain>
    </source>
</reference>
<dbReference type="EMBL" id="MU001640">
    <property type="protein sequence ID" value="KAF2480143.1"/>
    <property type="molecule type" value="Genomic_DNA"/>
</dbReference>
<dbReference type="GeneID" id="54475549"/>
<dbReference type="Proteomes" id="UP000799767">
    <property type="component" value="Unassembled WGS sequence"/>
</dbReference>
<evidence type="ECO:0000313" key="2">
    <source>
        <dbReference type="EMBL" id="KAF2480143.1"/>
    </source>
</evidence>
<gene>
    <name evidence="2" type="ORF">BDY17DRAFT_303304</name>
</gene>
<proteinExistence type="predicted"/>
<name>A0A6A6PKX5_9PEZI</name>
<protein>
    <submittedName>
        <fullName evidence="2">Uncharacterized protein</fullName>
    </submittedName>
</protein>
<dbReference type="RefSeq" id="XP_033586713.1">
    <property type="nucleotide sequence ID" value="XM_033734547.1"/>
</dbReference>
<organism evidence="2 3">
    <name type="scientific">Neohortaea acidophila</name>
    <dbReference type="NCBI Taxonomy" id="245834"/>
    <lineage>
        <taxon>Eukaryota</taxon>
        <taxon>Fungi</taxon>
        <taxon>Dikarya</taxon>
        <taxon>Ascomycota</taxon>
        <taxon>Pezizomycotina</taxon>
        <taxon>Dothideomycetes</taxon>
        <taxon>Dothideomycetidae</taxon>
        <taxon>Mycosphaerellales</taxon>
        <taxon>Teratosphaeriaceae</taxon>
        <taxon>Neohortaea</taxon>
    </lineage>
</organism>
<evidence type="ECO:0000256" key="1">
    <source>
        <dbReference type="SAM" id="MobiDB-lite"/>
    </source>
</evidence>
<sequence length="457" mass="49707">MSLSQSFNQKLVFKTPDVSNANFNDSPPESYQTTTAPAGVAAAMNQNRRAIEREQRLQSRLKHMPVVLGASRSLQAVCGFETGTKMVGETPVKLWELPKESVQDIVKHAQMKMAESLKKGKGVDGPPAVVMSGASGEKHVPAFTLLLQQTNSHLTTRPGNASHPGQSHQRTPQIPEIVVHSPGRPATASAPRPYQPPAALPAQQQHPLPARPLSALACPPASPPPDWAPPIHISHHYHIPCYNSVGLARELNKWLAKSSTRSKQLLPARVELRDAQSNRLFVGIDATSCAKLKISRIELPSSVLEGPSAGPNTERPRDWIVVEVRHAPIPPRAQVTAEGRVREWGEILPGEAMDDDEEKPFIPCASGECPFWLLAFPFCAITDSKMEVREQEKSARPQLQNVQGAKAFETLFLGGKGRAPIVCCRGLDPKFAKEFLEACGNGKGLLAFNGLGSLLTW</sequence>